<accession>A0AAD8NMT5</accession>
<protein>
    <submittedName>
        <fullName evidence="1">Uncharacterized protein</fullName>
    </submittedName>
</protein>
<name>A0AAD8NMT5_TARER</name>
<reference evidence="1" key="1">
    <citation type="journal article" date="2023" name="bioRxiv">
        <title>Improved chromosome-level genome assembly for marigold (Tagetes erecta).</title>
        <authorList>
            <person name="Jiang F."/>
            <person name="Yuan L."/>
            <person name="Wang S."/>
            <person name="Wang H."/>
            <person name="Xu D."/>
            <person name="Wang A."/>
            <person name="Fan W."/>
        </authorList>
    </citation>
    <scope>NUCLEOTIDE SEQUENCE</scope>
    <source>
        <strain evidence="1">WSJ</strain>
        <tissue evidence="1">Leaf</tissue>
    </source>
</reference>
<dbReference type="AlphaFoldDB" id="A0AAD8NMT5"/>
<gene>
    <name evidence="1" type="ORF">QVD17_30196</name>
</gene>
<evidence type="ECO:0000313" key="1">
    <source>
        <dbReference type="EMBL" id="KAK1414452.1"/>
    </source>
</evidence>
<evidence type="ECO:0000313" key="2">
    <source>
        <dbReference type="Proteomes" id="UP001229421"/>
    </source>
</evidence>
<organism evidence="1 2">
    <name type="scientific">Tagetes erecta</name>
    <name type="common">African marigold</name>
    <dbReference type="NCBI Taxonomy" id="13708"/>
    <lineage>
        <taxon>Eukaryota</taxon>
        <taxon>Viridiplantae</taxon>
        <taxon>Streptophyta</taxon>
        <taxon>Embryophyta</taxon>
        <taxon>Tracheophyta</taxon>
        <taxon>Spermatophyta</taxon>
        <taxon>Magnoliopsida</taxon>
        <taxon>eudicotyledons</taxon>
        <taxon>Gunneridae</taxon>
        <taxon>Pentapetalae</taxon>
        <taxon>asterids</taxon>
        <taxon>campanulids</taxon>
        <taxon>Asterales</taxon>
        <taxon>Asteraceae</taxon>
        <taxon>Asteroideae</taxon>
        <taxon>Heliantheae alliance</taxon>
        <taxon>Tageteae</taxon>
        <taxon>Tagetes</taxon>
    </lineage>
</organism>
<comment type="caution">
    <text evidence="1">The sequence shown here is derived from an EMBL/GenBank/DDBJ whole genome shotgun (WGS) entry which is preliminary data.</text>
</comment>
<proteinExistence type="predicted"/>
<sequence length="106" mass="11556">MRGSPAISLQRQNQYTVLLEVISNYVINLSGRCIERTLQESLALATTLIAMTLCISGDIQNTRFVSPLIPNVAAIGHSGLLHSEDVMEMIGIAIPWKFSALEATDI</sequence>
<dbReference type="Proteomes" id="UP001229421">
    <property type="component" value="Unassembled WGS sequence"/>
</dbReference>
<keyword evidence="2" id="KW-1185">Reference proteome</keyword>
<dbReference type="EMBL" id="JAUHHV010000008">
    <property type="protein sequence ID" value="KAK1414452.1"/>
    <property type="molecule type" value="Genomic_DNA"/>
</dbReference>